<evidence type="ECO:0000256" key="8">
    <source>
        <dbReference type="SAM" id="MobiDB-lite"/>
    </source>
</evidence>
<evidence type="ECO:0000256" key="6">
    <source>
        <dbReference type="ARBA" id="ARBA00023136"/>
    </source>
</evidence>
<evidence type="ECO:0000256" key="2">
    <source>
        <dbReference type="ARBA" id="ARBA00006175"/>
    </source>
</evidence>
<name>A0A9W8AYB6_9FUNG</name>
<accession>A0A9W8AYB6</accession>
<keyword evidence="4 7" id="KW-0812">Transmembrane</keyword>
<feature type="transmembrane region" description="Helical" evidence="9">
    <location>
        <begin position="70"/>
        <end position="87"/>
    </location>
</feature>
<dbReference type="PRINTS" id="PR00783">
    <property type="entry name" value="MINTRINSICP"/>
</dbReference>
<sequence>MADESRAVYGGAAHSADPGLPGSYGTNDDRAPLLGGAQPPHQSPFAASNPRVLRWLEPFRSWASPYLDEFIGTLIFVMLGLGVNAAAKTNAGAIGQDSILVALGWGFALTAALAVVYTGTTGFFNPAVTLVLAMHRCLEIPKAIGFLLAQLVAAFVAAALVHLVFLESLRHYRHTPSRPDQPDQLPDKPTSDVFVTYPAIFVNNLTAFLSEMLGTLVLMWVFLKCLKFRGTNTVNPWFPLVAGLTLSVLMICFRFQSGAAFNPARDFAPRLYTFIAGWGHHVFTAHGGYWWIPIVAPVVGAEVAMVVVSLFST</sequence>
<feature type="transmembrane region" description="Helical" evidence="9">
    <location>
        <begin position="201"/>
        <end position="223"/>
    </location>
</feature>
<dbReference type="Gene3D" id="1.20.1080.10">
    <property type="entry name" value="Glycerol uptake facilitator protein"/>
    <property type="match status" value="1"/>
</dbReference>
<evidence type="ECO:0000256" key="1">
    <source>
        <dbReference type="ARBA" id="ARBA00004141"/>
    </source>
</evidence>
<evidence type="ECO:0000256" key="9">
    <source>
        <dbReference type="SAM" id="Phobius"/>
    </source>
</evidence>
<keyword evidence="3 7" id="KW-0813">Transport</keyword>
<evidence type="ECO:0000256" key="3">
    <source>
        <dbReference type="ARBA" id="ARBA00022448"/>
    </source>
</evidence>
<evidence type="ECO:0000313" key="10">
    <source>
        <dbReference type="EMBL" id="KAJ1967641.1"/>
    </source>
</evidence>
<gene>
    <name evidence="10" type="primary">FPS1_5</name>
    <name evidence="10" type="ORF">H4R34_006370</name>
</gene>
<dbReference type="OrthoDB" id="3222at2759"/>
<evidence type="ECO:0000313" key="11">
    <source>
        <dbReference type="Proteomes" id="UP001151582"/>
    </source>
</evidence>
<dbReference type="EMBL" id="JANBQB010002300">
    <property type="protein sequence ID" value="KAJ1967641.1"/>
    <property type="molecule type" value="Genomic_DNA"/>
</dbReference>
<dbReference type="SUPFAM" id="SSF81338">
    <property type="entry name" value="Aquaporin-like"/>
    <property type="match status" value="1"/>
</dbReference>
<keyword evidence="6 9" id="KW-0472">Membrane</keyword>
<protein>
    <submittedName>
        <fullName evidence="10">Glycerol channel</fullName>
    </submittedName>
</protein>
<feature type="transmembrane region" description="Helical" evidence="9">
    <location>
        <begin position="289"/>
        <end position="311"/>
    </location>
</feature>
<comment type="caution">
    <text evidence="10">The sequence shown here is derived from an EMBL/GenBank/DDBJ whole genome shotgun (WGS) entry which is preliminary data.</text>
</comment>
<feature type="transmembrane region" description="Helical" evidence="9">
    <location>
        <begin position="99"/>
        <end position="124"/>
    </location>
</feature>
<keyword evidence="5 9" id="KW-1133">Transmembrane helix</keyword>
<dbReference type="Pfam" id="PF00230">
    <property type="entry name" value="MIP"/>
    <property type="match status" value="1"/>
</dbReference>
<evidence type="ECO:0000256" key="7">
    <source>
        <dbReference type="RuleBase" id="RU000477"/>
    </source>
</evidence>
<dbReference type="InterPro" id="IPR000425">
    <property type="entry name" value="MIP"/>
</dbReference>
<keyword evidence="11" id="KW-1185">Reference proteome</keyword>
<comment type="subcellular location">
    <subcellularLocation>
        <location evidence="1">Membrane</location>
        <topology evidence="1">Multi-pass membrane protein</topology>
    </subcellularLocation>
</comment>
<dbReference type="PANTHER" id="PTHR43829:SF9">
    <property type="entry name" value="AQUAPORIN-9"/>
    <property type="match status" value="1"/>
</dbReference>
<dbReference type="GO" id="GO:0015254">
    <property type="term" value="F:glycerol channel activity"/>
    <property type="evidence" value="ECO:0007669"/>
    <property type="project" value="TreeGrafter"/>
</dbReference>
<feature type="transmembrane region" description="Helical" evidence="9">
    <location>
        <begin position="144"/>
        <end position="166"/>
    </location>
</feature>
<dbReference type="GO" id="GO:0005886">
    <property type="term" value="C:plasma membrane"/>
    <property type="evidence" value="ECO:0007669"/>
    <property type="project" value="TreeGrafter"/>
</dbReference>
<dbReference type="InterPro" id="IPR050363">
    <property type="entry name" value="MIP/Aquaporin"/>
</dbReference>
<dbReference type="PANTHER" id="PTHR43829">
    <property type="entry name" value="AQUAPORIN OR AQUAGLYCEROPORIN RELATED"/>
    <property type="match status" value="1"/>
</dbReference>
<evidence type="ECO:0000256" key="4">
    <source>
        <dbReference type="ARBA" id="ARBA00022692"/>
    </source>
</evidence>
<reference evidence="10" key="1">
    <citation type="submission" date="2022-07" db="EMBL/GenBank/DDBJ databases">
        <title>Phylogenomic reconstructions and comparative analyses of Kickxellomycotina fungi.</title>
        <authorList>
            <person name="Reynolds N.K."/>
            <person name="Stajich J.E."/>
            <person name="Barry K."/>
            <person name="Grigoriev I.V."/>
            <person name="Crous P."/>
            <person name="Smith M.E."/>
        </authorList>
    </citation>
    <scope>NUCLEOTIDE SEQUENCE</scope>
    <source>
        <strain evidence="10">RSA 567</strain>
    </source>
</reference>
<evidence type="ECO:0000256" key="5">
    <source>
        <dbReference type="ARBA" id="ARBA00022989"/>
    </source>
</evidence>
<dbReference type="InterPro" id="IPR023271">
    <property type="entry name" value="Aquaporin-like"/>
</dbReference>
<dbReference type="AlphaFoldDB" id="A0A9W8AYB6"/>
<proteinExistence type="inferred from homology"/>
<dbReference type="Proteomes" id="UP001151582">
    <property type="component" value="Unassembled WGS sequence"/>
</dbReference>
<feature type="transmembrane region" description="Helical" evidence="9">
    <location>
        <begin position="235"/>
        <end position="255"/>
    </location>
</feature>
<feature type="region of interest" description="Disordered" evidence="8">
    <location>
        <begin position="1"/>
        <end position="45"/>
    </location>
</feature>
<comment type="similarity">
    <text evidence="2 7">Belongs to the MIP/aquaporin (TC 1.A.8) family.</text>
</comment>
<organism evidence="10 11">
    <name type="scientific">Dimargaris verticillata</name>
    <dbReference type="NCBI Taxonomy" id="2761393"/>
    <lineage>
        <taxon>Eukaryota</taxon>
        <taxon>Fungi</taxon>
        <taxon>Fungi incertae sedis</taxon>
        <taxon>Zoopagomycota</taxon>
        <taxon>Kickxellomycotina</taxon>
        <taxon>Dimargaritomycetes</taxon>
        <taxon>Dimargaritales</taxon>
        <taxon>Dimargaritaceae</taxon>
        <taxon>Dimargaris</taxon>
    </lineage>
</organism>